<reference evidence="1 2" key="1">
    <citation type="submission" date="2023-02" db="EMBL/GenBank/DDBJ databases">
        <title>LHISI_Scaffold_Assembly.</title>
        <authorList>
            <person name="Stuart O.P."/>
            <person name="Cleave R."/>
            <person name="Magrath M.J.L."/>
            <person name="Mikheyev A.S."/>
        </authorList>
    </citation>
    <scope>NUCLEOTIDE SEQUENCE [LARGE SCALE GENOMIC DNA]</scope>
    <source>
        <strain evidence="1">Daus_M_001</strain>
        <tissue evidence="1">Leg muscle</tissue>
    </source>
</reference>
<name>A0ABQ9HGY8_9NEOP</name>
<evidence type="ECO:0000313" key="2">
    <source>
        <dbReference type="Proteomes" id="UP001159363"/>
    </source>
</evidence>
<organism evidence="1 2">
    <name type="scientific">Dryococelus australis</name>
    <dbReference type="NCBI Taxonomy" id="614101"/>
    <lineage>
        <taxon>Eukaryota</taxon>
        <taxon>Metazoa</taxon>
        <taxon>Ecdysozoa</taxon>
        <taxon>Arthropoda</taxon>
        <taxon>Hexapoda</taxon>
        <taxon>Insecta</taxon>
        <taxon>Pterygota</taxon>
        <taxon>Neoptera</taxon>
        <taxon>Polyneoptera</taxon>
        <taxon>Phasmatodea</taxon>
        <taxon>Verophasmatodea</taxon>
        <taxon>Anareolatae</taxon>
        <taxon>Phasmatidae</taxon>
        <taxon>Eurycanthinae</taxon>
        <taxon>Dryococelus</taxon>
    </lineage>
</organism>
<accession>A0ABQ9HGY8</accession>
<sequence>MIVIKRDYLVYPRSQGSIFCSLCKLFGGTSQFGTCGFNYWKHASQQVTEHENSLYIEITDSCRVNRHLISQLKEEVKYWRCVLQRVVTVVKKLSSRGLAFRGKD</sequence>
<keyword evidence="2" id="KW-1185">Reference proteome</keyword>
<dbReference type="Proteomes" id="UP001159363">
    <property type="component" value="Chromosome 4"/>
</dbReference>
<dbReference type="EMBL" id="JARBHB010000005">
    <property type="protein sequence ID" value="KAJ8883416.1"/>
    <property type="molecule type" value="Genomic_DNA"/>
</dbReference>
<evidence type="ECO:0000313" key="1">
    <source>
        <dbReference type="EMBL" id="KAJ8883416.1"/>
    </source>
</evidence>
<gene>
    <name evidence="1" type="ORF">PR048_015259</name>
</gene>
<comment type="caution">
    <text evidence="1">The sequence shown here is derived from an EMBL/GenBank/DDBJ whole genome shotgun (WGS) entry which is preliminary data.</text>
</comment>
<protein>
    <submittedName>
        <fullName evidence="1">Uncharacterized protein</fullName>
    </submittedName>
</protein>
<proteinExistence type="predicted"/>